<feature type="domain" description="Zn(2)-C6 fungal-type" evidence="9">
    <location>
        <begin position="40"/>
        <end position="70"/>
    </location>
</feature>
<protein>
    <submittedName>
        <fullName evidence="10">Similar to Saccharomyces cerevisiae YLR278C Zinc-cluster protein</fullName>
    </submittedName>
</protein>
<dbReference type="InterPro" id="IPR036864">
    <property type="entry name" value="Zn2-C6_fun-type_DNA-bd_sf"/>
</dbReference>
<comment type="caution">
    <text evidence="10">The sequence shown here is derived from an EMBL/GenBank/DDBJ whole genome shotgun (WGS) entry which is preliminary data.</text>
</comment>
<keyword evidence="5" id="KW-0238">DNA-binding</keyword>
<dbReference type="GO" id="GO:0000981">
    <property type="term" value="F:DNA-binding transcription factor activity, RNA polymerase II-specific"/>
    <property type="evidence" value="ECO:0007669"/>
    <property type="project" value="InterPro"/>
</dbReference>
<sequence>MGRPKKQISEKNIENFQRDIELAGNRTDLLLKDKKGRSKSCLLCRRRKQRCDHKLPSCTACLKANVKCVQPVRYVENNGVPNAILQMELASSTGTSETSSDSPTPDISRPIIGGQNDGTSNVTTSIYTSNINNISLGPRKGSISKKNDKKKTTDNNNSNKNSDQYTNFLEKKLKYLEKLIDLPIGGVVFKKKLNNYKKISHLLGDIDDFRGDEMTINRINNNILPWQPPPTYMNSNNSDSNSDSNKSHGQLNNVNTDFQKQTNGIKIETSSLPALASDSLDSIDFSKCIFAKYLKNHFIYDPVFEFNENLSRSFLEIFFTRLQFKYPLLDEQEIYSFHNDYTKNNIYSCSANDFHFCTGRMWLIFSISAYMHMTTGKYDGLSPIRYFSTAVRHITKCGDNLNDVQKVELLTLLLLYLLRTDRDSMILYEIMKDIMVIVKGRLHLNKWTQQDSFANKKLRLFWCVYLLERMICVAVGKPFTIHESEIDVPLFNEDSYNTNKNSKTSGIHFINQSVTLRRIESNFVEKLNIIPTNKQNTPTKKNQLPIVKYFFNELEIWRSKCSTTDIRNFENETLKLYYYRAVRLLIQPYLEFLTPEDHLFRECQAAAGQICQLYKIFHQKTVNGHSTPAVHTVFGAGVSLIYCMWLERNFNDERRKKLGDLSKHTRPLVGPNLFSTMDDLRACSVCLYVMTERSKFARVFRDTFDQLMNATVGNLIERCGPDSSELIYLTDRSTKDGPVILNEDIVAIDGTSKSLDVSLELRNTKHNLSSGSGMPPAVARTFGKYQADEHVGFVENSQVDLEEQKRLKQRQGLLEQVAVPKSLAHLLVNGGINNRKNLEAHLDSNSVLKIRSKDVGRPGEQDTDDDSKYIVQKPAYPNEFDWKNFQQQAFLQQQLAQQNLQAYLSSLNYSKSFGNVDTAGSMGSVLKPDIEQFNRNILPSHSASSSAVSVLTGSNIISPVLSEITSTQNASATDPKYIVRASSPSVSAFNYIAPVQNTFRSVGGNTDNNLNLIPNSAMPIINHDGSVNGMPPTYFQPSSKPNSGNILFDNGTHEMINHISNWTSNAVGDLVNVFPSNQKEEQPNSNGNGNGNENPIQNSVETDKFGFTNGVGGYETPRKLDILGVNQQAMPIRSTAFHDSSVQPVPPHSVGTIRNIAPSNQAEEFWTINDDYGFLT</sequence>
<evidence type="ECO:0000256" key="7">
    <source>
        <dbReference type="ARBA" id="ARBA00023242"/>
    </source>
</evidence>
<feature type="compositionally biased region" description="Low complexity" evidence="8">
    <location>
        <begin position="234"/>
        <end position="244"/>
    </location>
</feature>
<dbReference type="SUPFAM" id="SSF57701">
    <property type="entry name" value="Zn2/Cys6 DNA-binding domain"/>
    <property type="match status" value="1"/>
</dbReference>
<evidence type="ECO:0000313" key="10">
    <source>
        <dbReference type="EMBL" id="CAB4255863.1"/>
    </source>
</evidence>
<dbReference type="PANTHER" id="PTHR47782">
    <property type="entry name" value="ZN(II)2CYS6 TRANSCRIPTION FACTOR (EUROFUNG)-RELATED"/>
    <property type="match status" value="1"/>
</dbReference>
<proteinExistence type="predicted"/>
<dbReference type="EMBL" id="CAEFZW010000007">
    <property type="protein sequence ID" value="CAB4255863.1"/>
    <property type="molecule type" value="Genomic_DNA"/>
</dbReference>
<dbReference type="SMART" id="SM00066">
    <property type="entry name" value="GAL4"/>
    <property type="match status" value="1"/>
</dbReference>
<evidence type="ECO:0000259" key="9">
    <source>
        <dbReference type="PROSITE" id="PS50048"/>
    </source>
</evidence>
<dbReference type="GeneID" id="64858925"/>
<evidence type="ECO:0000256" key="8">
    <source>
        <dbReference type="SAM" id="MobiDB-lite"/>
    </source>
</evidence>
<evidence type="ECO:0000256" key="3">
    <source>
        <dbReference type="ARBA" id="ARBA00022833"/>
    </source>
</evidence>
<keyword evidence="4" id="KW-0805">Transcription regulation</keyword>
<keyword evidence="2" id="KW-0479">Metal-binding</keyword>
<evidence type="ECO:0000256" key="2">
    <source>
        <dbReference type="ARBA" id="ARBA00022723"/>
    </source>
</evidence>
<dbReference type="GO" id="GO:0005634">
    <property type="term" value="C:nucleus"/>
    <property type="evidence" value="ECO:0007669"/>
    <property type="project" value="UniProtKB-SubCell"/>
</dbReference>
<evidence type="ECO:0000256" key="1">
    <source>
        <dbReference type="ARBA" id="ARBA00004123"/>
    </source>
</evidence>
<dbReference type="InterPro" id="IPR052202">
    <property type="entry name" value="Yeast_MetPath_Reg"/>
</dbReference>
<feature type="region of interest" description="Disordered" evidence="8">
    <location>
        <begin position="227"/>
        <end position="254"/>
    </location>
</feature>
<dbReference type="GO" id="GO:0043565">
    <property type="term" value="F:sequence-specific DNA binding"/>
    <property type="evidence" value="ECO:0007669"/>
    <property type="project" value="TreeGrafter"/>
</dbReference>
<dbReference type="Pfam" id="PF00172">
    <property type="entry name" value="Zn_clus"/>
    <property type="match status" value="1"/>
</dbReference>
<dbReference type="CDD" id="cd00067">
    <property type="entry name" value="GAL4"/>
    <property type="match status" value="1"/>
</dbReference>
<dbReference type="PROSITE" id="PS00463">
    <property type="entry name" value="ZN2_CY6_FUNGAL_1"/>
    <property type="match status" value="1"/>
</dbReference>
<evidence type="ECO:0000256" key="6">
    <source>
        <dbReference type="ARBA" id="ARBA00023163"/>
    </source>
</evidence>
<feature type="region of interest" description="Disordered" evidence="8">
    <location>
        <begin position="1076"/>
        <end position="1110"/>
    </location>
</feature>
<feature type="compositionally biased region" description="Low complexity" evidence="8">
    <location>
        <begin position="91"/>
        <end position="112"/>
    </location>
</feature>
<keyword evidence="3" id="KW-0862">Zinc</keyword>
<dbReference type="OrthoDB" id="2399539at2759"/>
<dbReference type="AlphaFoldDB" id="A0A8H2ZIF6"/>
<name>A0A8H2ZIF6_9SACH</name>
<keyword evidence="7" id="KW-0539">Nucleus</keyword>
<reference evidence="10 11" key="1">
    <citation type="submission" date="2020-05" db="EMBL/GenBank/DDBJ databases">
        <authorList>
            <person name="Casaregola S."/>
            <person name="Devillers H."/>
            <person name="Grondin C."/>
        </authorList>
    </citation>
    <scope>NUCLEOTIDE SEQUENCE [LARGE SCALE GENOMIC DNA]</scope>
    <source>
        <strain evidence="10 11">CLIB 1767</strain>
    </source>
</reference>
<dbReference type="GO" id="GO:0008270">
    <property type="term" value="F:zinc ion binding"/>
    <property type="evidence" value="ECO:0007669"/>
    <property type="project" value="InterPro"/>
</dbReference>
<dbReference type="SMART" id="SM00906">
    <property type="entry name" value="Fungal_trans"/>
    <property type="match status" value="1"/>
</dbReference>
<dbReference type="InterPro" id="IPR001138">
    <property type="entry name" value="Zn2Cys6_DnaBD"/>
</dbReference>
<dbReference type="Proteomes" id="UP000644660">
    <property type="component" value="Unassembled WGS sequence"/>
</dbReference>
<evidence type="ECO:0000256" key="5">
    <source>
        <dbReference type="ARBA" id="ARBA00023125"/>
    </source>
</evidence>
<feature type="region of interest" description="Disordered" evidence="8">
    <location>
        <begin position="137"/>
        <end position="163"/>
    </location>
</feature>
<accession>A0A8H2ZIF6</accession>
<feature type="compositionally biased region" description="Low complexity" evidence="8">
    <location>
        <begin position="154"/>
        <end position="163"/>
    </location>
</feature>
<dbReference type="Pfam" id="PF04082">
    <property type="entry name" value="Fungal_trans"/>
    <property type="match status" value="1"/>
</dbReference>
<dbReference type="GO" id="GO:0006351">
    <property type="term" value="P:DNA-templated transcription"/>
    <property type="evidence" value="ECO:0007669"/>
    <property type="project" value="InterPro"/>
</dbReference>
<keyword evidence="11" id="KW-1185">Reference proteome</keyword>
<dbReference type="PROSITE" id="PS50048">
    <property type="entry name" value="ZN2_CY6_FUNGAL_2"/>
    <property type="match status" value="1"/>
</dbReference>
<dbReference type="CDD" id="cd12148">
    <property type="entry name" value="fungal_TF_MHR"/>
    <property type="match status" value="1"/>
</dbReference>
<dbReference type="InterPro" id="IPR007219">
    <property type="entry name" value="XnlR_reg_dom"/>
</dbReference>
<organism evidence="10 11">
    <name type="scientific">Maudiozyma barnettii</name>
    <dbReference type="NCBI Taxonomy" id="61262"/>
    <lineage>
        <taxon>Eukaryota</taxon>
        <taxon>Fungi</taxon>
        <taxon>Dikarya</taxon>
        <taxon>Ascomycota</taxon>
        <taxon>Saccharomycotina</taxon>
        <taxon>Saccharomycetes</taxon>
        <taxon>Saccharomycetales</taxon>
        <taxon>Saccharomycetaceae</taxon>
        <taxon>Maudiozyma</taxon>
    </lineage>
</organism>
<dbReference type="RefSeq" id="XP_041407707.1">
    <property type="nucleotide sequence ID" value="XM_041551773.1"/>
</dbReference>
<feature type="region of interest" description="Disordered" evidence="8">
    <location>
        <begin position="90"/>
        <end position="119"/>
    </location>
</feature>
<evidence type="ECO:0000313" key="11">
    <source>
        <dbReference type="Proteomes" id="UP000644660"/>
    </source>
</evidence>
<feature type="compositionally biased region" description="Low complexity" evidence="8">
    <location>
        <begin position="1083"/>
        <end position="1099"/>
    </location>
</feature>
<gene>
    <name evidence="10" type="ORF">KABA2_07S06182</name>
</gene>
<dbReference type="PANTHER" id="PTHR47782:SF12">
    <property type="entry name" value="ZN(II)2CYS6 TRANSCRIPTION FACTOR (EUROFUNG)"/>
    <property type="match status" value="1"/>
</dbReference>
<dbReference type="GO" id="GO:0045944">
    <property type="term" value="P:positive regulation of transcription by RNA polymerase II"/>
    <property type="evidence" value="ECO:0007669"/>
    <property type="project" value="TreeGrafter"/>
</dbReference>
<comment type="subcellular location">
    <subcellularLocation>
        <location evidence="1">Nucleus</location>
    </subcellularLocation>
</comment>
<dbReference type="Gene3D" id="4.10.240.10">
    <property type="entry name" value="Zn(2)-C6 fungal-type DNA-binding domain"/>
    <property type="match status" value="1"/>
</dbReference>
<evidence type="ECO:0000256" key="4">
    <source>
        <dbReference type="ARBA" id="ARBA00023015"/>
    </source>
</evidence>
<keyword evidence="6" id="KW-0804">Transcription</keyword>